<feature type="compositionally biased region" description="Basic and acidic residues" evidence="1">
    <location>
        <begin position="41"/>
        <end position="52"/>
    </location>
</feature>
<evidence type="ECO:0000256" key="1">
    <source>
        <dbReference type="SAM" id="MobiDB-lite"/>
    </source>
</evidence>
<reference evidence="2" key="1">
    <citation type="submission" date="2020-11" db="EMBL/GenBank/DDBJ databases">
        <authorList>
            <consortium name="DOE Joint Genome Institute"/>
            <person name="Ahrendt S."/>
            <person name="Riley R."/>
            <person name="Andreopoulos W."/>
            <person name="Labutti K."/>
            <person name="Pangilinan J."/>
            <person name="Ruiz-Duenas F.J."/>
            <person name="Barrasa J.M."/>
            <person name="Sanchez-Garcia M."/>
            <person name="Camarero S."/>
            <person name="Miyauchi S."/>
            <person name="Serrano A."/>
            <person name="Linde D."/>
            <person name="Babiker R."/>
            <person name="Drula E."/>
            <person name="Ayuso-Fernandez I."/>
            <person name="Pacheco R."/>
            <person name="Padilla G."/>
            <person name="Ferreira P."/>
            <person name="Barriuso J."/>
            <person name="Kellner H."/>
            <person name="Castanera R."/>
            <person name="Alfaro M."/>
            <person name="Ramirez L."/>
            <person name="Pisabarro A.G."/>
            <person name="Kuo A."/>
            <person name="Tritt A."/>
            <person name="Lipzen A."/>
            <person name="He G."/>
            <person name="Yan M."/>
            <person name="Ng V."/>
            <person name="Cullen D."/>
            <person name="Martin F."/>
            <person name="Rosso M.-N."/>
            <person name="Henrissat B."/>
            <person name="Hibbett D."/>
            <person name="Martinez A.T."/>
            <person name="Grigoriev I.V."/>
        </authorList>
    </citation>
    <scope>NUCLEOTIDE SEQUENCE</scope>
    <source>
        <strain evidence="2">CBS 506.95</strain>
    </source>
</reference>
<gene>
    <name evidence="2" type="ORF">CPB83DRAFT_834545</name>
</gene>
<feature type="region of interest" description="Disordered" evidence="1">
    <location>
        <begin position="29"/>
        <end position="52"/>
    </location>
</feature>
<name>A0A9P6EIH2_9AGAR</name>
<keyword evidence="3" id="KW-1185">Reference proteome</keyword>
<comment type="caution">
    <text evidence="2">The sequence shown here is derived from an EMBL/GenBank/DDBJ whole genome shotgun (WGS) entry which is preliminary data.</text>
</comment>
<evidence type="ECO:0000313" key="3">
    <source>
        <dbReference type="Proteomes" id="UP000807306"/>
    </source>
</evidence>
<sequence>MSAVFELRKAAEFQARINSWRLQVAACVPTPEWSSSPPPTRSREGSTRRRNIESLKPYSKPIAQQPHRNTQMLYYSSFQTPAPLIEDEDFPSRRCRTPSLFTDTKGLRLPHPHHNPLIPDTPDDLEEEYCRLVIISTRLTADMQRAQHQTNHLNAERNKPYIIDTGAAILSILDAMDYCEAYSRNRNWTIDFQTLAHRRNHGMGKPSPSYMRDLQCQSMFIEEPIPAAAWHLYPAA</sequence>
<organism evidence="2 3">
    <name type="scientific">Crepidotus variabilis</name>
    <dbReference type="NCBI Taxonomy" id="179855"/>
    <lineage>
        <taxon>Eukaryota</taxon>
        <taxon>Fungi</taxon>
        <taxon>Dikarya</taxon>
        <taxon>Basidiomycota</taxon>
        <taxon>Agaricomycotina</taxon>
        <taxon>Agaricomycetes</taxon>
        <taxon>Agaricomycetidae</taxon>
        <taxon>Agaricales</taxon>
        <taxon>Agaricineae</taxon>
        <taxon>Crepidotaceae</taxon>
        <taxon>Crepidotus</taxon>
    </lineage>
</organism>
<dbReference type="OrthoDB" id="3031034at2759"/>
<evidence type="ECO:0000313" key="2">
    <source>
        <dbReference type="EMBL" id="KAF9530288.1"/>
    </source>
</evidence>
<dbReference type="AlphaFoldDB" id="A0A9P6EIH2"/>
<accession>A0A9P6EIH2</accession>
<dbReference type="Proteomes" id="UP000807306">
    <property type="component" value="Unassembled WGS sequence"/>
</dbReference>
<protein>
    <submittedName>
        <fullName evidence="2">Uncharacterized protein</fullName>
    </submittedName>
</protein>
<dbReference type="EMBL" id="MU157841">
    <property type="protein sequence ID" value="KAF9530288.1"/>
    <property type="molecule type" value="Genomic_DNA"/>
</dbReference>
<proteinExistence type="predicted"/>